<reference evidence="2" key="1">
    <citation type="journal article" date="2019" name="Int. J. Syst. Evol. Microbiol.">
        <title>The Global Catalogue of Microorganisms (GCM) 10K type strain sequencing project: providing services to taxonomists for standard genome sequencing and annotation.</title>
        <authorList>
            <consortium name="The Broad Institute Genomics Platform"/>
            <consortium name="The Broad Institute Genome Sequencing Center for Infectious Disease"/>
            <person name="Wu L."/>
            <person name="Ma J."/>
        </authorList>
    </citation>
    <scope>NUCLEOTIDE SEQUENCE [LARGE SCALE GENOMIC DNA]</scope>
    <source>
        <strain evidence="2">CCUG 62981</strain>
    </source>
</reference>
<comment type="caution">
    <text evidence="1">The sequence shown here is derived from an EMBL/GenBank/DDBJ whole genome shotgun (WGS) entry which is preliminary data.</text>
</comment>
<organism evidence="1 2">
    <name type="scientific">Glycocaulis abyssi</name>
    <dbReference type="NCBI Taxonomy" id="1433403"/>
    <lineage>
        <taxon>Bacteria</taxon>
        <taxon>Pseudomonadati</taxon>
        <taxon>Pseudomonadota</taxon>
        <taxon>Alphaproteobacteria</taxon>
        <taxon>Maricaulales</taxon>
        <taxon>Maricaulaceae</taxon>
        <taxon>Glycocaulis</taxon>
    </lineage>
</organism>
<proteinExistence type="predicted"/>
<evidence type="ECO:0000313" key="2">
    <source>
        <dbReference type="Proteomes" id="UP001596024"/>
    </source>
</evidence>
<dbReference type="SUPFAM" id="SSF55331">
    <property type="entry name" value="Tautomerase/MIF"/>
    <property type="match status" value="1"/>
</dbReference>
<gene>
    <name evidence="1" type="ORF">ACFPB0_00825</name>
</gene>
<dbReference type="RefSeq" id="WP_371394510.1">
    <property type="nucleotide sequence ID" value="NZ_CP163421.1"/>
</dbReference>
<sequence>MPTITVTAPQGAIDQGQRDALMKQLSDTLLKFEGASTGNPAAQAIAWTYFQEAPSGTFYVGGEATSSPRFKIEVTTPQGALNDSSRAGLSEAINAIVHDVIGEAGSGFNHWVLFGEIAEGHWGVAGKIFRHADIIAAVRGPRASA</sequence>
<protein>
    <submittedName>
        <fullName evidence="1">4-oxalocrotonate tautomerase family protein</fullName>
    </submittedName>
</protein>
<keyword evidence="2" id="KW-1185">Reference proteome</keyword>
<name>A0ABV9N6D3_9PROT</name>
<dbReference type="InterPro" id="IPR014347">
    <property type="entry name" value="Tautomerase/MIF_sf"/>
</dbReference>
<dbReference type="Proteomes" id="UP001596024">
    <property type="component" value="Unassembled WGS sequence"/>
</dbReference>
<dbReference type="Gene3D" id="3.30.429.10">
    <property type="entry name" value="Macrophage Migration Inhibitory Factor"/>
    <property type="match status" value="2"/>
</dbReference>
<evidence type="ECO:0000313" key="1">
    <source>
        <dbReference type="EMBL" id="MFC4723822.1"/>
    </source>
</evidence>
<dbReference type="EMBL" id="JBHSGQ010000001">
    <property type="protein sequence ID" value="MFC4723822.1"/>
    <property type="molecule type" value="Genomic_DNA"/>
</dbReference>
<accession>A0ABV9N6D3</accession>